<evidence type="ECO:0000256" key="3">
    <source>
        <dbReference type="ARBA" id="ARBA00006385"/>
    </source>
</evidence>
<keyword evidence="15" id="KW-1185">Reference proteome</keyword>
<keyword evidence="7" id="KW-0810">Translation regulation</keyword>
<dbReference type="GeneTree" id="ENSGT00390000001225"/>
<evidence type="ECO:0000313" key="15">
    <source>
        <dbReference type="Proteomes" id="UP000007635"/>
    </source>
</evidence>
<dbReference type="InterPro" id="IPR007216">
    <property type="entry name" value="CNOT9"/>
</dbReference>
<keyword evidence="10" id="KW-0010">Activator</keyword>
<reference evidence="14" key="3">
    <citation type="submission" date="2025-09" db="UniProtKB">
        <authorList>
            <consortium name="Ensembl"/>
        </authorList>
    </citation>
    <scope>IDENTIFICATION</scope>
</reference>
<evidence type="ECO:0000256" key="6">
    <source>
        <dbReference type="ARBA" id="ARBA00022491"/>
    </source>
</evidence>
<keyword evidence="8" id="KW-0805">Transcription regulation</keyword>
<evidence type="ECO:0000256" key="4">
    <source>
        <dbReference type="ARBA" id="ARBA00014171"/>
    </source>
</evidence>
<dbReference type="GO" id="GO:0030014">
    <property type="term" value="C:CCR4-NOT complex"/>
    <property type="evidence" value="ECO:0007669"/>
    <property type="project" value="InterPro"/>
</dbReference>
<dbReference type="GO" id="GO:0006402">
    <property type="term" value="P:mRNA catabolic process"/>
    <property type="evidence" value="ECO:0007669"/>
    <property type="project" value="InterPro"/>
</dbReference>
<sequence length="293" mass="32356">MSGSINAVTNVTALAQVDREKIYQWINELSSPETRENALLELSKKRESVPDLAPMLWHSCGTIAALLQEIVNIYPSINPPTLTAHQSNRVCNALALLQCVASHPETSTCGSPASESSVNLAHAFLFLARCCLSVLAAGALVKTDEQEVINFLLTTEIIPLCLRIMESGSELSKTVATFILQKILLDDTGLAYICQTYERFSHVAMILGKMVLQLSKEPSARLLKHVVRCYLRLSDNLRAREALRQCLPDQLKDSTFAQVLKDDTTTKRWLAQLVKNLQEGQVTDARGIPLAPQ</sequence>
<evidence type="ECO:0000256" key="13">
    <source>
        <dbReference type="ARBA" id="ARBA00030283"/>
    </source>
</evidence>
<evidence type="ECO:0000256" key="2">
    <source>
        <dbReference type="ARBA" id="ARBA00004201"/>
    </source>
</evidence>
<dbReference type="GO" id="GO:0000932">
    <property type="term" value="C:P-body"/>
    <property type="evidence" value="ECO:0007669"/>
    <property type="project" value="UniProtKB-SubCell"/>
</dbReference>
<evidence type="ECO:0000256" key="11">
    <source>
        <dbReference type="ARBA" id="ARBA00023163"/>
    </source>
</evidence>
<dbReference type="AlphaFoldDB" id="A0AAQ4PST1"/>
<evidence type="ECO:0000256" key="9">
    <source>
        <dbReference type="ARBA" id="ARBA00023158"/>
    </source>
</evidence>
<evidence type="ECO:0000256" key="1">
    <source>
        <dbReference type="ARBA" id="ARBA00004123"/>
    </source>
</evidence>
<comment type="similarity">
    <text evidence="3">Belongs to the CNOT9 family.</text>
</comment>
<keyword evidence="9" id="KW-0943">RNA-mediated gene silencing</keyword>
<evidence type="ECO:0000256" key="5">
    <source>
        <dbReference type="ARBA" id="ARBA00022490"/>
    </source>
</evidence>
<keyword evidence="12" id="KW-0539">Nucleus</keyword>
<comment type="subcellular location">
    <subcellularLocation>
        <location evidence="2">Cytoplasm</location>
        <location evidence="2">P-body</location>
    </subcellularLocation>
    <subcellularLocation>
        <location evidence="1">Nucleus</location>
    </subcellularLocation>
</comment>
<evidence type="ECO:0000313" key="14">
    <source>
        <dbReference type="Ensembl" id="ENSGACP00000041905.1"/>
    </source>
</evidence>
<evidence type="ECO:0000256" key="8">
    <source>
        <dbReference type="ARBA" id="ARBA00023015"/>
    </source>
</evidence>
<dbReference type="InterPro" id="IPR011989">
    <property type="entry name" value="ARM-like"/>
</dbReference>
<keyword evidence="6" id="KW-0678">Repressor</keyword>
<dbReference type="FunFam" id="1.25.10.10:FF:000037">
    <property type="entry name" value="CCR4-NOT transcription complex subunit 9"/>
    <property type="match status" value="1"/>
</dbReference>
<dbReference type="GO" id="GO:0031047">
    <property type="term" value="P:regulatory ncRNA-mediated gene silencing"/>
    <property type="evidence" value="ECO:0007669"/>
    <property type="project" value="UniProtKB-KW"/>
</dbReference>
<dbReference type="Ensembl" id="ENSGACT00000040608.1">
    <property type="protein sequence ID" value="ENSGACP00000041905.1"/>
    <property type="gene ID" value="ENSGACG00000002543.2"/>
</dbReference>
<dbReference type="Proteomes" id="UP000007635">
    <property type="component" value="Chromosome XVI"/>
</dbReference>
<dbReference type="GO" id="GO:0005634">
    <property type="term" value="C:nucleus"/>
    <property type="evidence" value="ECO:0007669"/>
    <property type="project" value="UniProtKB-SubCell"/>
</dbReference>
<name>A0AAQ4PST1_GASAC</name>
<keyword evidence="11" id="KW-0804">Transcription</keyword>
<evidence type="ECO:0000256" key="10">
    <source>
        <dbReference type="ARBA" id="ARBA00023159"/>
    </source>
</evidence>
<evidence type="ECO:0000256" key="7">
    <source>
        <dbReference type="ARBA" id="ARBA00022845"/>
    </source>
</evidence>
<evidence type="ECO:0000256" key="12">
    <source>
        <dbReference type="ARBA" id="ARBA00023242"/>
    </source>
</evidence>
<proteinExistence type="inferred from homology"/>
<accession>A0AAQ4PST1</accession>
<organism evidence="14 15">
    <name type="scientific">Gasterosteus aculeatus aculeatus</name>
    <name type="common">three-spined stickleback</name>
    <dbReference type="NCBI Taxonomy" id="481459"/>
    <lineage>
        <taxon>Eukaryota</taxon>
        <taxon>Metazoa</taxon>
        <taxon>Chordata</taxon>
        <taxon>Craniata</taxon>
        <taxon>Vertebrata</taxon>
        <taxon>Euteleostomi</taxon>
        <taxon>Actinopterygii</taxon>
        <taxon>Neopterygii</taxon>
        <taxon>Teleostei</taxon>
        <taxon>Neoteleostei</taxon>
        <taxon>Acanthomorphata</taxon>
        <taxon>Eupercaria</taxon>
        <taxon>Perciformes</taxon>
        <taxon>Cottioidei</taxon>
        <taxon>Gasterosteales</taxon>
        <taxon>Gasterosteidae</taxon>
        <taxon>Gasterosteus</taxon>
    </lineage>
</organism>
<dbReference type="GO" id="GO:0005829">
    <property type="term" value="C:cytosol"/>
    <property type="evidence" value="ECO:0007669"/>
    <property type="project" value="UniProtKB-ARBA"/>
</dbReference>
<dbReference type="Pfam" id="PF04078">
    <property type="entry name" value="Rcd1"/>
    <property type="match status" value="2"/>
</dbReference>
<dbReference type="GO" id="GO:0006417">
    <property type="term" value="P:regulation of translation"/>
    <property type="evidence" value="ECO:0007669"/>
    <property type="project" value="UniProtKB-KW"/>
</dbReference>
<dbReference type="Gene3D" id="1.25.10.10">
    <property type="entry name" value="Leucine-rich Repeat Variant"/>
    <property type="match status" value="1"/>
</dbReference>
<keyword evidence="5" id="KW-0963">Cytoplasm</keyword>
<reference evidence="14" key="2">
    <citation type="submission" date="2025-08" db="UniProtKB">
        <authorList>
            <consortium name="Ensembl"/>
        </authorList>
    </citation>
    <scope>IDENTIFICATION</scope>
</reference>
<dbReference type="PANTHER" id="PTHR12262">
    <property type="entry name" value="CCR4-NOT TRANSCRIPTION COMPLEX SUBUNIT 9"/>
    <property type="match status" value="1"/>
</dbReference>
<reference evidence="14 15" key="1">
    <citation type="journal article" date="2021" name="G3 (Bethesda)">
        <title>Improved contiguity of the threespine stickleback genome using long-read sequencing.</title>
        <authorList>
            <person name="Nath S."/>
            <person name="Shaw D.E."/>
            <person name="White M.A."/>
        </authorList>
    </citation>
    <scope>NUCLEOTIDE SEQUENCE [LARGE SCALE GENOMIC DNA]</scope>
    <source>
        <strain evidence="14 15">Lake Benthic</strain>
    </source>
</reference>
<protein>
    <recommendedName>
        <fullName evidence="4">CCR4-NOT transcription complex subunit 9</fullName>
    </recommendedName>
    <alternativeName>
        <fullName evidence="13">Cell differentiation protein RQCD1 homolog</fullName>
    </alternativeName>
</protein>